<dbReference type="RefSeq" id="WP_227254399.1">
    <property type="nucleotide sequence ID" value="NZ_CP053452.2"/>
</dbReference>
<dbReference type="AlphaFoldDB" id="A0A6M5YWJ8"/>
<evidence type="ECO:0008006" key="3">
    <source>
        <dbReference type="Google" id="ProtNLM"/>
    </source>
</evidence>
<reference evidence="2" key="1">
    <citation type="submission" date="2020-05" db="EMBL/GenBank/DDBJ databases">
        <title>Frigoriglobus tundricola gen. nov., sp. nov., a psychrotolerant cellulolytic planctomycete of the family Gemmataceae with two divergent copies of 16S rRNA gene.</title>
        <authorList>
            <person name="Kulichevskaya I.S."/>
            <person name="Ivanova A.A."/>
            <person name="Naumoff D.G."/>
            <person name="Beletsky A.V."/>
            <person name="Rijpstra W.I.C."/>
            <person name="Sinninghe Damste J.S."/>
            <person name="Mardanov A.V."/>
            <person name="Ravin N.V."/>
            <person name="Dedysh S.N."/>
        </authorList>
    </citation>
    <scope>NUCLEOTIDE SEQUENCE [LARGE SCALE GENOMIC DNA]</scope>
    <source>
        <strain evidence="2">PL17</strain>
    </source>
</reference>
<protein>
    <recommendedName>
        <fullName evidence="3">SMI1/KNR4 family protein</fullName>
    </recommendedName>
</protein>
<dbReference type="Proteomes" id="UP000503447">
    <property type="component" value="Chromosome"/>
</dbReference>
<evidence type="ECO:0000313" key="1">
    <source>
        <dbReference type="EMBL" id="QJW97302.1"/>
    </source>
</evidence>
<proteinExistence type="predicted"/>
<dbReference type="EMBL" id="CP053452">
    <property type="protein sequence ID" value="QJW97302.1"/>
    <property type="molecule type" value="Genomic_DNA"/>
</dbReference>
<gene>
    <name evidence="1" type="ORF">FTUN_4872</name>
</gene>
<sequence>MTEAEWLMCNEPEAMLEFCQGRAFNARKNRLFAGACCRLIWNALSEWDRNAVDVSERYADKKASDDEFKAIMFYALRGYLDPVGWVVAQARTIGAWLDTRRLIEHFVNLYSPSALEVGLDVAVKLVRDIFGNPCRPASVKPTWLTSDVLALAGQMYESRDFSPMPILADALMDSGCDNEDILSHCRQPGEHVRGCWVVDLILGKS</sequence>
<organism evidence="1 2">
    <name type="scientific">Frigoriglobus tundricola</name>
    <dbReference type="NCBI Taxonomy" id="2774151"/>
    <lineage>
        <taxon>Bacteria</taxon>
        <taxon>Pseudomonadati</taxon>
        <taxon>Planctomycetota</taxon>
        <taxon>Planctomycetia</taxon>
        <taxon>Gemmatales</taxon>
        <taxon>Gemmataceae</taxon>
        <taxon>Frigoriglobus</taxon>
    </lineage>
</organism>
<accession>A0A6M5YWJ8</accession>
<keyword evidence="2" id="KW-1185">Reference proteome</keyword>
<name>A0A6M5YWJ8_9BACT</name>
<dbReference type="KEGG" id="ftj:FTUN_4872"/>
<evidence type="ECO:0000313" key="2">
    <source>
        <dbReference type="Proteomes" id="UP000503447"/>
    </source>
</evidence>